<keyword evidence="3" id="KW-0328">Glycosyltransferase</keyword>
<dbReference type="GO" id="GO:0005886">
    <property type="term" value="C:plasma membrane"/>
    <property type="evidence" value="ECO:0007669"/>
    <property type="project" value="UniProtKB-SubCell"/>
</dbReference>
<dbReference type="PANTHER" id="PTHR43646">
    <property type="entry name" value="GLYCOSYLTRANSFERASE"/>
    <property type="match status" value="1"/>
</dbReference>
<dbReference type="CDD" id="cd00761">
    <property type="entry name" value="Glyco_tranf_GTA_type"/>
    <property type="match status" value="1"/>
</dbReference>
<evidence type="ECO:0000256" key="1">
    <source>
        <dbReference type="ARBA" id="ARBA00004236"/>
    </source>
</evidence>
<dbReference type="Proteomes" id="UP000231019">
    <property type="component" value="Unassembled WGS sequence"/>
</dbReference>
<dbReference type="InterPro" id="IPR001173">
    <property type="entry name" value="Glyco_trans_2-like"/>
</dbReference>
<sequence length="435" mass="49222">MLISAFIISQTGKIDRMPLNSDWLTAPIPKPAPELRLSIVIPSHNEPDVISTLESLSRNTPIDSAVEVIWVLNAAANALPEIQARHIESQQAIETWKQTKRPEFEIIVINAHDLPPKHAGVGLARRIGMDLAAERFQSFGCPEGVIVCLDADCSVAPNYLEALEQHFFETFPKSPACSLNFAHPLSGHLPEALYKGILRYELYLRYYIQGLRYAQLPHAFHTIGSSMAVRAGVYQAQGGMNRRKAGEDFYFLHKLIPLGGFSQLNQTTVFPSPRISNRVPFGTGRAMGEWMLHPQAEYPVYHPQTFADLRQLVLALDGLYPLTPLKIEAFFAALPQSLKTWLDLRQTQEKLNEIQANSTSEKVFRQRFFRWLDGFRILKFTHFARDHVYPEKPLVTAATELALWRGVNPPESADLKKLLEIFRELDLKSYSDSGY</sequence>
<evidence type="ECO:0000256" key="5">
    <source>
        <dbReference type="ARBA" id="ARBA00023136"/>
    </source>
</evidence>
<feature type="domain" description="Glycosyltransferase 2-like" evidence="6">
    <location>
        <begin position="38"/>
        <end position="169"/>
    </location>
</feature>
<organism evidence="7 8">
    <name type="scientific">bacterium (Candidatus Blackallbacteria) CG17_big_fil_post_rev_8_21_14_2_50_48_46</name>
    <dbReference type="NCBI Taxonomy" id="2014261"/>
    <lineage>
        <taxon>Bacteria</taxon>
        <taxon>Candidatus Blackallbacteria</taxon>
    </lineage>
</organism>
<dbReference type="PANTHER" id="PTHR43646:SF2">
    <property type="entry name" value="GLYCOSYLTRANSFERASE 2-LIKE DOMAIN-CONTAINING PROTEIN"/>
    <property type="match status" value="1"/>
</dbReference>
<proteinExistence type="predicted"/>
<dbReference type="Pfam" id="PF00535">
    <property type="entry name" value="Glycos_transf_2"/>
    <property type="match status" value="1"/>
</dbReference>
<keyword evidence="2" id="KW-1003">Cell membrane</keyword>
<gene>
    <name evidence="7" type="ORF">COW36_23120</name>
</gene>
<reference evidence="7 8" key="1">
    <citation type="submission" date="2017-09" db="EMBL/GenBank/DDBJ databases">
        <title>Depth-based differentiation of microbial function through sediment-hosted aquifers and enrichment of novel symbionts in the deep terrestrial subsurface.</title>
        <authorList>
            <person name="Probst A.J."/>
            <person name="Ladd B."/>
            <person name="Jarett J.K."/>
            <person name="Geller-Mcgrath D.E."/>
            <person name="Sieber C.M."/>
            <person name="Emerson J.B."/>
            <person name="Anantharaman K."/>
            <person name="Thomas B.C."/>
            <person name="Malmstrom R."/>
            <person name="Stieglmeier M."/>
            <person name="Klingl A."/>
            <person name="Woyke T."/>
            <person name="Ryan C.M."/>
            <person name="Banfield J.F."/>
        </authorList>
    </citation>
    <scope>NUCLEOTIDE SEQUENCE [LARGE SCALE GENOMIC DNA]</scope>
    <source>
        <strain evidence="7">CG17_big_fil_post_rev_8_21_14_2_50_48_46</strain>
    </source>
</reference>
<keyword evidence="4" id="KW-0808">Transferase</keyword>
<evidence type="ECO:0000259" key="6">
    <source>
        <dbReference type="Pfam" id="PF00535"/>
    </source>
</evidence>
<accession>A0A2M7FXX8</accession>
<comment type="caution">
    <text evidence="7">The sequence shown here is derived from an EMBL/GenBank/DDBJ whole genome shotgun (WGS) entry which is preliminary data.</text>
</comment>
<dbReference type="EMBL" id="PFFQ01000064">
    <property type="protein sequence ID" value="PIW14143.1"/>
    <property type="molecule type" value="Genomic_DNA"/>
</dbReference>
<dbReference type="GO" id="GO:0016757">
    <property type="term" value="F:glycosyltransferase activity"/>
    <property type="evidence" value="ECO:0007669"/>
    <property type="project" value="UniProtKB-KW"/>
</dbReference>
<evidence type="ECO:0000313" key="8">
    <source>
        <dbReference type="Proteomes" id="UP000231019"/>
    </source>
</evidence>
<comment type="subcellular location">
    <subcellularLocation>
        <location evidence="1">Cell membrane</location>
    </subcellularLocation>
</comment>
<dbReference type="AlphaFoldDB" id="A0A2M7FXX8"/>
<evidence type="ECO:0000256" key="3">
    <source>
        <dbReference type="ARBA" id="ARBA00022676"/>
    </source>
</evidence>
<keyword evidence="5" id="KW-0472">Membrane</keyword>
<evidence type="ECO:0000256" key="4">
    <source>
        <dbReference type="ARBA" id="ARBA00022679"/>
    </source>
</evidence>
<evidence type="ECO:0000313" key="7">
    <source>
        <dbReference type="EMBL" id="PIW14143.1"/>
    </source>
</evidence>
<dbReference type="InterPro" id="IPR029044">
    <property type="entry name" value="Nucleotide-diphossugar_trans"/>
</dbReference>
<evidence type="ECO:0000256" key="2">
    <source>
        <dbReference type="ARBA" id="ARBA00022475"/>
    </source>
</evidence>
<dbReference type="SUPFAM" id="SSF53448">
    <property type="entry name" value="Nucleotide-diphospho-sugar transferases"/>
    <property type="match status" value="1"/>
</dbReference>
<dbReference type="Gene3D" id="3.90.550.10">
    <property type="entry name" value="Spore Coat Polysaccharide Biosynthesis Protein SpsA, Chain A"/>
    <property type="match status" value="1"/>
</dbReference>
<protein>
    <recommendedName>
        <fullName evidence="6">Glycosyltransferase 2-like domain-containing protein</fullName>
    </recommendedName>
</protein>
<name>A0A2M7FXX8_9BACT</name>